<protein>
    <submittedName>
        <fullName evidence="2">Uncharacterized protein</fullName>
    </submittedName>
</protein>
<evidence type="ECO:0000256" key="1">
    <source>
        <dbReference type="SAM" id="MobiDB-lite"/>
    </source>
</evidence>
<feature type="region of interest" description="Disordered" evidence="1">
    <location>
        <begin position="517"/>
        <end position="577"/>
    </location>
</feature>
<sequence>MAFAVDPRVAPFTVQEFSDLVSSAFNLQLADSESPLHAPVLSLTPPSPHALSLPDADEDRPASTSDCFDEGTDDGYQRLRSPSRVDGYPQSQLSPHERRSRSRTITALRVFHQVRTRASAFVLRPRAPSRTSSPSPVPFEPIPPLSISPTFIPSTIVSPRSPSPLSMLDLNLDRPVSRPRSRAESLPRPSFFKRDTTPPPLPGRQTRPNTSSGACTASPGLPSFFDDSPSKSKRAYSRPSTSASTVHPLSRVATSSSAHAVLSTDGLPSFFEDSGYQITKPVAPHYCRSDTPPGTVPQRVHTRLPPLRKAKSGGYGLFGRGNRKGHSKSPVENAPAGLGYEEPALWAAQQDPHTPSPFTYPREPPPVPESSPMLNNSLDEMSPPMPPSDMQCSETHCVPFQASTRSSSSLSSKISSIVSIAFPSKTRAHARSKLNLTIATGPDPASVHSSPSTMSSLSSPTTPVSPTAMFLRSQPYVFPGNTDMHHLDKSFSEAEEDALAIGRVLTPEADPFAKAEIVVPVEGTPRPPTPPSASRRASSQQSPPLALTRTQTWDEDRAKVAAPTKRTRNSMPASPVSTAYTFPSTCSIYTGRDFGPAAKLPPTPRKDMPPSAWSPFSTPAASTLPGSPSTPPSSPARSPSGAKLQPRQSPRSPPSPNTSASAFPLPPRTIPARMALPPRPPPNRALPAPPLPSPPPPPVPPKDMSLSRVSRAHKSLPPSPRSMESPSGSPSSVRSYGETALKSNRFEFSDRQLTMLPLGTGIRDIFPDEGYPEDDDLPLIENCDFNSSSLGEPWSGSSPGSNWQAPPASSPWRIRPVTSKRRSVDSVSTVTASPTSSALYEATRDWDSETSAAALSKLPALQIDTRSLDITPSATPSGSGRNSECCGSATSPSTFYTAIESPNAIDSPLRERPGSLGARMASSLPDSPFMGRTGGRL</sequence>
<feature type="compositionally biased region" description="Low complexity" evidence="1">
    <location>
        <begin position="532"/>
        <end position="544"/>
    </location>
</feature>
<dbReference type="Proteomes" id="UP001215151">
    <property type="component" value="Unassembled WGS sequence"/>
</dbReference>
<feature type="compositionally biased region" description="Low complexity" evidence="1">
    <location>
        <begin position="635"/>
        <end position="650"/>
    </location>
</feature>
<feature type="compositionally biased region" description="Low complexity" evidence="1">
    <location>
        <begin position="124"/>
        <end position="134"/>
    </location>
</feature>
<feature type="compositionally biased region" description="Polar residues" evidence="1">
    <location>
        <begin position="206"/>
        <end position="215"/>
    </location>
</feature>
<gene>
    <name evidence="2" type="ORF">ONZ51_g3334</name>
</gene>
<accession>A0AAD7TYF8</accession>
<feature type="compositionally biased region" description="Low complexity" evidence="1">
    <location>
        <begin position="721"/>
        <end position="735"/>
    </location>
</feature>
<dbReference type="EMBL" id="JAPEVG010000058">
    <property type="protein sequence ID" value="KAJ8488769.1"/>
    <property type="molecule type" value="Genomic_DNA"/>
</dbReference>
<feature type="region of interest" description="Disordered" evidence="1">
    <location>
        <begin position="282"/>
        <end position="337"/>
    </location>
</feature>
<feature type="region of interest" description="Disordered" evidence="1">
    <location>
        <begin position="438"/>
        <end position="466"/>
    </location>
</feature>
<dbReference type="AlphaFoldDB" id="A0AAD7TYF8"/>
<evidence type="ECO:0000313" key="2">
    <source>
        <dbReference type="EMBL" id="KAJ8488769.1"/>
    </source>
</evidence>
<feature type="compositionally biased region" description="Pro residues" evidence="1">
    <location>
        <begin position="677"/>
        <end position="701"/>
    </location>
</feature>
<feature type="region of interest" description="Disordered" evidence="1">
    <location>
        <begin position="597"/>
        <end position="738"/>
    </location>
</feature>
<feature type="compositionally biased region" description="Low complexity" evidence="1">
    <location>
        <begin position="825"/>
        <end position="837"/>
    </location>
</feature>
<feature type="region of interest" description="Disordered" evidence="1">
    <location>
        <begin position="349"/>
        <end position="375"/>
    </location>
</feature>
<keyword evidence="3" id="KW-1185">Reference proteome</keyword>
<feature type="compositionally biased region" description="Basic and acidic residues" evidence="1">
    <location>
        <begin position="171"/>
        <end position="185"/>
    </location>
</feature>
<feature type="compositionally biased region" description="Low complexity" evidence="1">
    <location>
        <begin position="617"/>
        <end position="627"/>
    </location>
</feature>
<proteinExistence type="predicted"/>
<feature type="region of interest" description="Disordered" evidence="1">
    <location>
        <begin position="766"/>
        <end position="844"/>
    </location>
</feature>
<organism evidence="2 3">
    <name type="scientific">Trametes cubensis</name>
    <dbReference type="NCBI Taxonomy" id="1111947"/>
    <lineage>
        <taxon>Eukaryota</taxon>
        <taxon>Fungi</taxon>
        <taxon>Dikarya</taxon>
        <taxon>Basidiomycota</taxon>
        <taxon>Agaricomycotina</taxon>
        <taxon>Agaricomycetes</taxon>
        <taxon>Polyporales</taxon>
        <taxon>Polyporaceae</taxon>
        <taxon>Trametes</taxon>
    </lineage>
</organism>
<name>A0AAD7TYF8_9APHY</name>
<feature type="region of interest" description="Disordered" evidence="1">
    <location>
        <begin position="122"/>
        <end position="141"/>
    </location>
</feature>
<feature type="compositionally biased region" description="Low complexity" evidence="1">
    <location>
        <begin position="446"/>
        <end position="466"/>
    </location>
</feature>
<feature type="compositionally biased region" description="Polar residues" evidence="1">
    <location>
        <begin position="238"/>
        <end position="252"/>
    </location>
</feature>
<evidence type="ECO:0000313" key="3">
    <source>
        <dbReference type="Proteomes" id="UP001215151"/>
    </source>
</evidence>
<comment type="caution">
    <text evidence="2">The sequence shown here is derived from an EMBL/GenBank/DDBJ whole genome shotgun (WGS) entry which is preliminary data.</text>
</comment>
<feature type="compositionally biased region" description="Polar residues" evidence="1">
    <location>
        <begin position="864"/>
        <end position="882"/>
    </location>
</feature>
<feature type="region of interest" description="Disordered" evidence="1">
    <location>
        <begin position="864"/>
        <end position="937"/>
    </location>
</feature>
<feature type="region of interest" description="Disordered" evidence="1">
    <location>
        <begin position="38"/>
        <end position="105"/>
    </location>
</feature>
<reference evidence="2" key="1">
    <citation type="submission" date="2022-11" db="EMBL/GenBank/DDBJ databases">
        <title>Genome Sequence of Cubamyces cubensis.</title>
        <authorList>
            <person name="Buettner E."/>
        </authorList>
    </citation>
    <scope>NUCLEOTIDE SEQUENCE</scope>
    <source>
        <strain evidence="2">MPL-01</strain>
    </source>
</reference>
<feature type="region of interest" description="Disordered" evidence="1">
    <location>
        <begin position="158"/>
        <end position="252"/>
    </location>
</feature>
<feature type="compositionally biased region" description="Basic residues" evidence="1">
    <location>
        <begin position="300"/>
        <end position="311"/>
    </location>
</feature>
<feature type="compositionally biased region" description="Low complexity" evidence="1">
    <location>
        <begin position="787"/>
        <end position="801"/>
    </location>
</feature>